<dbReference type="PANTHER" id="PTHR40422:SF1">
    <property type="entry name" value="TRANSLATION MACHINERY-ASSOCIATED PROTEIN 17"/>
    <property type="match status" value="1"/>
</dbReference>
<evidence type="ECO:0000313" key="2">
    <source>
        <dbReference type="EMBL" id="KAK6530497.1"/>
    </source>
</evidence>
<dbReference type="Proteomes" id="UP001365542">
    <property type="component" value="Unassembled WGS sequence"/>
</dbReference>
<evidence type="ECO:0000313" key="3">
    <source>
        <dbReference type="Proteomes" id="UP001365542"/>
    </source>
</evidence>
<keyword evidence="3" id="KW-1185">Reference proteome</keyword>
<dbReference type="EMBL" id="JAVHJO010000013">
    <property type="protein sequence ID" value="KAK6530497.1"/>
    <property type="molecule type" value="Genomic_DNA"/>
</dbReference>
<name>A0AAV9X0R3_9PEZI</name>
<gene>
    <name evidence="2" type="ORF">TWF694_003847</name>
</gene>
<dbReference type="GO" id="GO:0030674">
    <property type="term" value="F:protein-macromolecule adaptor activity"/>
    <property type="evidence" value="ECO:0007669"/>
    <property type="project" value="TreeGrafter"/>
</dbReference>
<reference evidence="2 3" key="1">
    <citation type="submission" date="2019-10" db="EMBL/GenBank/DDBJ databases">
        <authorList>
            <person name="Palmer J.M."/>
        </authorList>
    </citation>
    <scope>NUCLEOTIDE SEQUENCE [LARGE SCALE GENOMIC DNA]</scope>
    <source>
        <strain evidence="2 3">TWF694</strain>
    </source>
</reference>
<dbReference type="GO" id="GO:0070682">
    <property type="term" value="P:proteasome regulatory particle assembly"/>
    <property type="evidence" value="ECO:0007669"/>
    <property type="project" value="InterPro"/>
</dbReference>
<feature type="compositionally biased region" description="Polar residues" evidence="1">
    <location>
        <begin position="125"/>
        <end position="136"/>
    </location>
</feature>
<accession>A0AAV9X0R3</accession>
<proteinExistence type="predicted"/>
<feature type="compositionally biased region" description="Low complexity" evidence="1">
    <location>
        <begin position="103"/>
        <end position="115"/>
    </location>
</feature>
<feature type="region of interest" description="Disordered" evidence="1">
    <location>
        <begin position="103"/>
        <end position="150"/>
    </location>
</feature>
<evidence type="ECO:0000256" key="1">
    <source>
        <dbReference type="SAM" id="MobiDB-lite"/>
    </source>
</evidence>
<dbReference type="PANTHER" id="PTHR40422">
    <property type="entry name" value="TRANSLATION MACHINERY-ASSOCIATED PROTEIN 17"/>
    <property type="match status" value="1"/>
</dbReference>
<organism evidence="2 3">
    <name type="scientific">Orbilia ellipsospora</name>
    <dbReference type="NCBI Taxonomy" id="2528407"/>
    <lineage>
        <taxon>Eukaryota</taxon>
        <taxon>Fungi</taxon>
        <taxon>Dikarya</taxon>
        <taxon>Ascomycota</taxon>
        <taxon>Pezizomycotina</taxon>
        <taxon>Orbiliomycetes</taxon>
        <taxon>Orbiliales</taxon>
        <taxon>Orbiliaceae</taxon>
        <taxon>Orbilia</taxon>
    </lineage>
</organism>
<sequence>MSASAAPIPLDQFAQALLDLEIPQLHLEAARLQNSLYHLERSNTTLEEYPDDEDCKDAIRYNQGVIVQQQQRIELITLELGRRGVRMEHLGILNPQLPASLSVPSATSVSVSTATGDEHRAITGQPGNQVSPTNGAPNGHAGDDDEGVYL</sequence>
<protein>
    <submittedName>
        <fullName evidence="2">Uncharacterized protein</fullName>
    </submittedName>
</protein>
<dbReference type="InterPro" id="IPR038966">
    <property type="entry name" value="TMA17"/>
</dbReference>
<comment type="caution">
    <text evidence="2">The sequence shown here is derived from an EMBL/GenBank/DDBJ whole genome shotgun (WGS) entry which is preliminary data.</text>
</comment>
<dbReference type="AlphaFoldDB" id="A0AAV9X0R3"/>